<evidence type="ECO:0000313" key="2">
    <source>
        <dbReference type="Proteomes" id="UP000886595"/>
    </source>
</evidence>
<evidence type="ECO:0000313" key="1">
    <source>
        <dbReference type="EMBL" id="KAG2277536.1"/>
    </source>
</evidence>
<organism evidence="1 2">
    <name type="scientific">Brassica carinata</name>
    <name type="common">Ethiopian mustard</name>
    <name type="synonym">Abyssinian cabbage</name>
    <dbReference type="NCBI Taxonomy" id="52824"/>
    <lineage>
        <taxon>Eukaryota</taxon>
        <taxon>Viridiplantae</taxon>
        <taxon>Streptophyta</taxon>
        <taxon>Embryophyta</taxon>
        <taxon>Tracheophyta</taxon>
        <taxon>Spermatophyta</taxon>
        <taxon>Magnoliopsida</taxon>
        <taxon>eudicotyledons</taxon>
        <taxon>Gunneridae</taxon>
        <taxon>Pentapetalae</taxon>
        <taxon>rosids</taxon>
        <taxon>malvids</taxon>
        <taxon>Brassicales</taxon>
        <taxon>Brassicaceae</taxon>
        <taxon>Brassiceae</taxon>
        <taxon>Brassica</taxon>
    </lineage>
</organism>
<dbReference type="OrthoDB" id="10579677at2759"/>
<keyword evidence="2" id="KW-1185">Reference proteome</keyword>
<dbReference type="Proteomes" id="UP000886595">
    <property type="component" value="Unassembled WGS sequence"/>
</dbReference>
<dbReference type="AlphaFoldDB" id="A0A8X7UIV2"/>
<comment type="caution">
    <text evidence="1">The sequence shown here is derived from an EMBL/GenBank/DDBJ whole genome shotgun (WGS) entry which is preliminary data.</text>
</comment>
<accession>A0A8X7UIV2</accession>
<sequence length="87" mass="9242">MAGPTVAQFILKKTAEKPSGPGALSGWIRKRASLISFAVGITVNASLSSAEMNFLRASSTMLDGSELFVENRLEKYFVITSIISGSS</sequence>
<protein>
    <submittedName>
        <fullName evidence="1">Uncharacterized protein</fullName>
    </submittedName>
</protein>
<dbReference type="EMBL" id="JAAMPC010000012">
    <property type="protein sequence ID" value="KAG2277536.1"/>
    <property type="molecule type" value="Genomic_DNA"/>
</dbReference>
<gene>
    <name evidence="1" type="ORF">Bca52824_060091</name>
</gene>
<proteinExistence type="predicted"/>
<name>A0A8X7UIV2_BRACI</name>
<reference evidence="1 2" key="1">
    <citation type="submission" date="2020-02" db="EMBL/GenBank/DDBJ databases">
        <authorList>
            <person name="Ma Q."/>
            <person name="Huang Y."/>
            <person name="Song X."/>
            <person name="Pei D."/>
        </authorList>
    </citation>
    <scope>NUCLEOTIDE SEQUENCE [LARGE SCALE GENOMIC DNA]</scope>
    <source>
        <strain evidence="1">Sxm20200214</strain>
        <tissue evidence="1">Leaf</tissue>
    </source>
</reference>